<evidence type="ECO:0000256" key="3">
    <source>
        <dbReference type="SAM" id="MobiDB-lite"/>
    </source>
</evidence>
<dbReference type="PROSITE" id="PS50082">
    <property type="entry name" value="WD_REPEATS_2"/>
    <property type="match status" value="2"/>
</dbReference>
<dbReference type="Pfam" id="PF00400">
    <property type="entry name" value="WD40"/>
    <property type="match status" value="3"/>
</dbReference>
<accession>A0A166LPJ3</accession>
<evidence type="ECO:0000313" key="5">
    <source>
        <dbReference type="EMBL" id="KZP23186.1"/>
    </source>
</evidence>
<dbReference type="Pfam" id="PF24883">
    <property type="entry name" value="NPHP3_N"/>
    <property type="match status" value="1"/>
</dbReference>
<dbReference type="Gene3D" id="2.60.40.150">
    <property type="entry name" value="C2 domain"/>
    <property type="match status" value="1"/>
</dbReference>
<evidence type="ECO:0000313" key="6">
    <source>
        <dbReference type="Proteomes" id="UP000076532"/>
    </source>
</evidence>
<feature type="region of interest" description="Disordered" evidence="3">
    <location>
        <begin position="2154"/>
        <end position="2174"/>
    </location>
</feature>
<dbReference type="InterPro" id="IPR035892">
    <property type="entry name" value="C2_domain_sf"/>
</dbReference>
<dbReference type="Gene3D" id="3.40.50.300">
    <property type="entry name" value="P-loop containing nucleotide triphosphate hydrolases"/>
    <property type="match status" value="1"/>
</dbReference>
<organism evidence="5 6">
    <name type="scientific">Athelia psychrophila</name>
    <dbReference type="NCBI Taxonomy" id="1759441"/>
    <lineage>
        <taxon>Eukaryota</taxon>
        <taxon>Fungi</taxon>
        <taxon>Dikarya</taxon>
        <taxon>Basidiomycota</taxon>
        <taxon>Agaricomycotina</taxon>
        <taxon>Agaricomycetes</taxon>
        <taxon>Agaricomycetidae</taxon>
        <taxon>Atheliales</taxon>
        <taxon>Atheliaceae</taxon>
        <taxon>Athelia</taxon>
    </lineage>
</organism>
<dbReference type="SUPFAM" id="SSF49562">
    <property type="entry name" value="C2 domain (Calcium/lipid-binding domain, CaLB)"/>
    <property type="match status" value="1"/>
</dbReference>
<dbReference type="SUPFAM" id="SSF52540">
    <property type="entry name" value="P-loop containing nucleoside triphosphate hydrolases"/>
    <property type="match status" value="1"/>
</dbReference>
<gene>
    <name evidence="5" type="ORF">FIBSPDRAFT_1015662</name>
</gene>
<dbReference type="InterPro" id="IPR015943">
    <property type="entry name" value="WD40/YVTN_repeat-like_dom_sf"/>
</dbReference>
<feature type="region of interest" description="Disordered" evidence="3">
    <location>
        <begin position="2195"/>
        <end position="2324"/>
    </location>
</feature>
<evidence type="ECO:0000256" key="1">
    <source>
        <dbReference type="ARBA" id="ARBA00022737"/>
    </source>
</evidence>
<feature type="domain" description="Nephrocystin 3-like N-terminal" evidence="4">
    <location>
        <begin position="370"/>
        <end position="533"/>
    </location>
</feature>
<dbReference type="SUPFAM" id="SSF50998">
    <property type="entry name" value="Quinoprotein alcohol dehydrogenase-like"/>
    <property type="match status" value="1"/>
</dbReference>
<dbReference type="Gene3D" id="2.130.10.10">
    <property type="entry name" value="YVTN repeat-like/Quinoprotein amine dehydrogenase"/>
    <property type="match status" value="2"/>
</dbReference>
<dbReference type="InterPro" id="IPR011047">
    <property type="entry name" value="Quinoprotein_ADH-like_sf"/>
</dbReference>
<dbReference type="EMBL" id="KV417534">
    <property type="protein sequence ID" value="KZP23186.1"/>
    <property type="molecule type" value="Genomic_DNA"/>
</dbReference>
<feature type="compositionally biased region" description="Low complexity" evidence="3">
    <location>
        <begin position="2203"/>
        <end position="2230"/>
    </location>
</feature>
<keyword evidence="2" id="KW-0853">WD repeat</keyword>
<evidence type="ECO:0000259" key="4">
    <source>
        <dbReference type="Pfam" id="PF24883"/>
    </source>
</evidence>
<dbReference type="PANTHER" id="PTHR10039:SF14">
    <property type="entry name" value="NACHT DOMAIN-CONTAINING PROTEIN"/>
    <property type="match status" value="1"/>
</dbReference>
<evidence type="ECO:0000256" key="2">
    <source>
        <dbReference type="PROSITE-ProRule" id="PRU00221"/>
    </source>
</evidence>
<dbReference type="InterPro" id="IPR001680">
    <property type="entry name" value="WD40_rpt"/>
</dbReference>
<proteinExistence type="predicted"/>
<name>A0A166LPJ3_9AGAM</name>
<keyword evidence="1" id="KW-0677">Repeat</keyword>
<keyword evidence="6" id="KW-1185">Reference proteome</keyword>
<feature type="repeat" description="WD" evidence="2">
    <location>
        <begin position="1821"/>
        <end position="1856"/>
    </location>
</feature>
<feature type="compositionally biased region" description="Basic residues" evidence="3">
    <location>
        <begin position="2273"/>
        <end position="2287"/>
    </location>
</feature>
<dbReference type="SMART" id="SM00320">
    <property type="entry name" value="WD40"/>
    <property type="match status" value="6"/>
</dbReference>
<dbReference type="InterPro" id="IPR056884">
    <property type="entry name" value="NPHP3-like_N"/>
</dbReference>
<feature type="region of interest" description="Disordered" evidence="3">
    <location>
        <begin position="2459"/>
        <end position="2478"/>
    </location>
</feature>
<dbReference type="InterPro" id="IPR027417">
    <property type="entry name" value="P-loop_NTPase"/>
</dbReference>
<dbReference type="STRING" id="436010.A0A166LPJ3"/>
<feature type="region of interest" description="Disordered" evidence="3">
    <location>
        <begin position="2405"/>
        <end position="2429"/>
    </location>
</feature>
<dbReference type="OrthoDB" id="163438at2759"/>
<protein>
    <recommendedName>
        <fullName evidence="4">Nephrocystin 3-like N-terminal domain-containing protein</fullName>
    </recommendedName>
</protein>
<dbReference type="Gene3D" id="1.20.5.2650">
    <property type="match status" value="1"/>
</dbReference>
<dbReference type="PANTHER" id="PTHR10039">
    <property type="entry name" value="AMELOGENIN"/>
    <property type="match status" value="1"/>
</dbReference>
<feature type="repeat" description="WD" evidence="2">
    <location>
        <begin position="1871"/>
        <end position="1912"/>
    </location>
</feature>
<reference evidence="5 6" key="1">
    <citation type="journal article" date="2016" name="Mol. Biol. Evol.">
        <title>Comparative Genomics of Early-Diverging Mushroom-Forming Fungi Provides Insights into the Origins of Lignocellulose Decay Capabilities.</title>
        <authorList>
            <person name="Nagy L.G."/>
            <person name="Riley R."/>
            <person name="Tritt A."/>
            <person name="Adam C."/>
            <person name="Daum C."/>
            <person name="Floudas D."/>
            <person name="Sun H."/>
            <person name="Yadav J.S."/>
            <person name="Pangilinan J."/>
            <person name="Larsson K.H."/>
            <person name="Matsuura K."/>
            <person name="Barry K."/>
            <person name="Labutti K."/>
            <person name="Kuo R."/>
            <person name="Ohm R.A."/>
            <person name="Bhattacharya S.S."/>
            <person name="Shirouzu T."/>
            <person name="Yoshinaga Y."/>
            <person name="Martin F.M."/>
            <person name="Grigoriev I.V."/>
            <person name="Hibbett D.S."/>
        </authorList>
    </citation>
    <scope>NUCLEOTIDE SEQUENCE [LARGE SCALE GENOMIC DNA]</scope>
    <source>
        <strain evidence="5 6">CBS 109695</strain>
    </source>
</reference>
<feature type="compositionally biased region" description="Low complexity" evidence="3">
    <location>
        <begin position="2288"/>
        <end position="2305"/>
    </location>
</feature>
<dbReference type="Proteomes" id="UP000076532">
    <property type="component" value="Unassembled WGS sequence"/>
</dbReference>
<sequence length="2564" mass="282950">MSPQSAPIAYTLQILSVNGMPPRRFKILGERRNIFVKATVEDHSVQTKSRLCTSDSKWEDAFQIKARGTSTISLQVFDSAFGSTSLICASEITMSNLLKDCLYEQAAVLDLRSNKSGRRGCIMIRLSLSSNGSFIVSEAQRVAVALVQRTDIPMGGSIDCIDDVGAISFPTPPAMAAQPIANVLDKLSHFMRLADEAAKVHPYADLAWKVLSAAHKIIVAQLVIDRSVADLANTMEVVYSFVDAIEAVPSKIKLLENIIERIFTQTVECAIFIREYGGHGFAERILRETMGATTPAKVAGMAQNLISLRQQFDTGVAIQTATITFRTHKDVTDILRNQTFGLLGSSEVHLSNLPRCLPGTRRVVIDEIIQWALHPSKGDASNVLWLYGVAGIGKTAMAATVAALFLGMGRLGAFVGFDRASPEKIQQSTAVQALARKLADYDERLGTSIIKTINDRSKFKEPVLEASPSEQFDRLIVETFAAIPALHGEGAIVIVLDSLDACGQPNDQASLLEVLVRGTKSLPSNLRFIITSRTVNGIYAASNNTVLHPRLRSRELRSSSHSDISAYFTFQMDEIRRNKHLQEGWQGPTAIAELSARAFGFFSWAVNDASRFVNAECPLKRLKSLLLQPLTSISEANPALDTLYRSALDSVGDRNDPDFVSNVRAILGAILASPIPLSATAIHRLLDCPLSPAPPPVMVMIRRLGSVLSHGHVVQVLHPSFLDFLSSHKRCGLDWYFEHGPVRPQMNAGPATLCLQRMNAGLKRNICSIQTLSARLTTEVLPEELAYACESWVDHIYTDDAFESREMEKLMVIFLRTHLLHWFEAMSLLKNSAEMVPMLRRVATWIEDNTFEDQSLVNLISEAIGFASKFAANITDHPLYVYYVALHFCPSDSILYQLFHDTLVDSLVPLVPLHGPVRISADTAILYLLIMNAGLKRNISMSLLKKSEEIAPMLQRVATWLETLSARLTTEVLPEELAYACQSWVDHIYTDDAFESREMEKLMVIFLRTHLLHWFEAMSLLKNSAEMVPMLRRVATWIEDNTFEDQSLVNLISEAIGFASKFAANIADHPLYVYYVAVHFCPSDSILYELFHDTLVDSLVPLVPLHGPVRISADTAILYLLIMNAGLKRNICNMVLSARLTAEVLPEALAYACQSWVDHICTDGTFGSWAMEKLVVFLRTHLLHWFEAMSLLKKSEEIAPMLQRVATWLEENTFEDKSLKDLVIEAIDFALKFAAEIAEHPLYVYYTALPFLPSHSVLYRLFYDSLADPSVLLVTNPGVISCLALSTNSRRIVTGNRNHAIVRDTATGEELAKMANTDGTALPLSVAFSYDGSRIACGTDIIHLLDRPLARPAMVTIRHLGSVLTHEPVVRVLHPSFLDFLSSRERCGCDDWYFEHVPVRVMEEPTTLCLQKIGAGLKRNMGNMTLLASPTTEMLPEELAYACQAWAYHICPNGTFESSAMEMLAIFFRTHLVHWFEAMILLKKSEEIVPMLQRVAAWSEENTFEDQTLGNLVIEAIDLAHKFTAGITGPATLYLQKMNRGLKRNICSMVPSARPTTEVLPEALLYPCQSWVGHICDNGRFESTAMKTLTVFLRTHLLHWFEAMSLLKKSEEIAPMLQRVATWFEVGYILYIYEENDGVIMSDRSGNEVVEQYSPYVEYLVQHVLQHVQENTFEDKSPKDLVIEAIDFAGKFAAEIVEHPLYVYYTALPLLPSHSMLYQLFHDSHVHPSVLLVTNPNMTLCLALSTNGRRIVIGSLDRTVIVRDTATGEELVKMAATGGTAYPFSVAFSYNGSCITCGTDKSTVYVWDSATGARAIGPLSHSGSSSFVNVVAWSTDGECLLSGCYTGEVILWNITSPNGNQPITKIHHPGCSEYESPLSSLVFSSDGSQIASCSTRGDVHVWDSKTGGIVWSVQDPQGSDPSGGVSFLSSDTREFLVVKAKERTQVHDTSTGELCPLPDSLAGAVGLTRDDFMVNLLMKGIKKQYPQDGQNGYCPEWVVQGECFAFSNGYYQCHVVHVPKSFLYQIQLVSNQMVLIDFGRLQRCSDVEQAAAVSEDPEAPYAWSFAPQIRIAWGDCHPDVILQSTMTTHGLPAKLATTDRCTSTPSTARFSSRVSSNSAEGPNVAEVGSRVLMRHPSALHNCFSGKMSRRETRCDGEVPLPPFPSISQLTPSQPRIPRDLRRAVSSASQAVTTCRASLRGTLPSSPTAPSSSATATPATAPAAPTTPGASPRGGADMPGLTDNIIPKRLGPKPSTKIHRFFSLRKEDDGGSKHVVRRGCRARRRQTRSRTQCAHYPEAAHAHTAASPPPPPFAQETENRAPEGAEDGVRCAHREAREREGQARRGQGVIQGDAEMRCAEPSLHKSGSWAYVMVVSVNIMLFCIISSARLYGPIETSLSHCVPTTPATLSSTGNAPDLEGHGGPGQERQGKCYRCGQRLGDVPRGDPPIATVNRLELHRYNPSSTSSRISSRKPSSRMHNPLGTNQLPAAYGWHLRPQSRRSVGSWHRTCSPVIYFVGRSGAGRRGPPQVGASRTNCLLVVLTLGARTGLEVRRDEKEYSHSVIY</sequence>